<comment type="caution">
    <text evidence="2">The sequence shown here is derived from an EMBL/GenBank/DDBJ whole genome shotgun (WGS) entry which is preliminary data.</text>
</comment>
<protein>
    <recommendedName>
        <fullName evidence="4">DUF4192 domain-containing protein</fullName>
    </recommendedName>
</protein>
<dbReference type="Proteomes" id="UP001499884">
    <property type="component" value="Unassembled WGS sequence"/>
</dbReference>
<proteinExistence type="predicted"/>
<organism evidence="2 3">
    <name type="scientific">Streptomyces tremellae</name>
    <dbReference type="NCBI Taxonomy" id="1124239"/>
    <lineage>
        <taxon>Bacteria</taxon>
        <taxon>Bacillati</taxon>
        <taxon>Actinomycetota</taxon>
        <taxon>Actinomycetes</taxon>
        <taxon>Kitasatosporales</taxon>
        <taxon>Streptomycetaceae</taxon>
        <taxon>Streptomyces</taxon>
    </lineage>
</organism>
<keyword evidence="3" id="KW-1185">Reference proteome</keyword>
<feature type="compositionally biased region" description="Basic residues" evidence="1">
    <location>
        <begin position="532"/>
        <end position="542"/>
    </location>
</feature>
<evidence type="ECO:0000313" key="3">
    <source>
        <dbReference type="Proteomes" id="UP001499884"/>
    </source>
</evidence>
<feature type="compositionally biased region" description="Pro residues" evidence="1">
    <location>
        <begin position="474"/>
        <end position="490"/>
    </location>
</feature>
<dbReference type="RefSeq" id="WP_345640089.1">
    <property type="nucleotide sequence ID" value="NZ_BAABEP010000001.1"/>
</dbReference>
<feature type="compositionally biased region" description="Low complexity" evidence="1">
    <location>
        <begin position="464"/>
        <end position="473"/>
    </location>
</feature>
<evidence type="ECO:0008006" key="4">
    <source>
        <dbReference type="Google" id="ProtNLM"/>
    </source>
</evidence>
<feature type="compositionally biased region" description="Pro residues" evidence="1">
    <location>
        <begin position="382"/>
        <end position="395"/>
    </location>
</feature>
<sequence>MSKHQHTSGPAGEQPITLRGPAELVDALPYILGFRPTDSVVVITLHGRQARFGSRLRLGIPADTDGWKAAADHAVAHAAEAAGRRRADGVLLFLWRDPDTAAGETGRQVMERLRPLAELLRTACGARDLPVMEALCVSGGRFWSYCCEDPRCCPPEGGEAMLPGTSVIAAHAAYAGLRVRGSIEELEARITPRSRTCPEAQARAFDRAGGLAVPEILGGGREAVAGRTLSLARDLIRRLGTVQGPPPAAPGAETAAEAAADALDDALLRDSEVAAVVVGLQDRDTRDRAAAWTDDPQAGAALRLWRALARRCSGVYVEYGAAPLTLAGWYAWAAGDEPSARAAVSRALAVDPDYQLAILLNEAYDRGIDAAALRSCFDPAPARDPGPGDPDPGVPPTGGSRPWRFPRPRRPRSPEQIVRDGMTAARRTPTAVSQIEWRVGEPDLPDRTPSPSPAPSRAERAPADEGAAAHAPAPARPSPEAAPPAPPARPVLPGGRNTAPPATPPVFPDAPVTPAPDIAAPDIPDPAAPARSVRRGLLRRTRPGPSRPPGRNAQAGPASRARDGAARRLPRLRGGPDGAGSAR</sequence>
<dbReference type="EMBL" id="BAABEP010000001">
    <property type="protein sequence ID" value="GAA3708620.1"/>
    <property type="molecule type" value="Genomic_DNA"/>
</dbReference>
<evidence type="ECO:0000256" key="1">
    <source>
        <dbReference type="SAM" id="MobiDB-lite"/>
    </source>
</evidence>
<evidence type="ECO:0000313" key="2">
    <source>
        <dbReference type="EMBL" id="GAA3708620.1"/>
    </source>
</evidence>
<gene>
    <name evidence="2" type="ORF">GCM10023082_03300</name>
</gene>
<dbReference type="Pfam" id="PF13830">
    <property type="entry name" value="DUF4192"/>
    <property type="match status" value="1"/>
</dbReference>
<feature type="compositionally biased region" description="Pro residues" evidence="1">
    <location>
        <begin position="501"/>
        <end position="514"/>
    </location>
</feature>
<feature type="region of interest" description="Disordered" evidence="1">
    <location>
        <begin position="379"/>
        <end position="583"/>
    </location>
</feature>
<name>A0ABP7DSU2_9ACTN</name>
<reference evidence="3" key="1">
    <citation type="journal article" date="2019" name="Int. J. Syst. Evol. Microbiol.">
        <title>The Global Catalogue of Microorganisms (GCM) 10K type strain sequencing project: providing services to taxonomists for standard genome sequencing and annotation.</title>
        <authorList>
            <consortium name="The Broad Institute Genomics Platform"/>
            <consortium name="The Broad Institute Genome Sequencing Center for Infectious Disease"/>
            <person name="Wu L."/>
            <person name="Ma J."/>
        </authorList>
    </citation>
    <scope>NUCLEOTIDE SEQUENCE [LARGE SCALE GENOMIC DNA]</scope>
    <source>
        <strain evidence="3">JCM 30846</strain>
    </source>
</reference>
<dbReference type="InterPro" id="IPR025447">
    <property type="entry name" value="DUF4192"/>
</dbReference>
<accession>A0ABP7DSU2</accession>